<dbReference type="AlphaFoldDB" id="A0A0B2SB38"/>
<evidence type="ECO:0000313" key="1">
    <source>
        <dbReference type="EMBL" id="KHN41519.1"/>
    </source>
</evidence>
<dbReference type="InterPro" id="IPR025886">
    <property type="entry name" value="PP2-like"/>
</dbReference>
<sequence>MPFKKPHHTSDKNYITGASIPYIIRDDSNIQDDGGKFEIQPRGLNIVWGNDSRYWKIPEQGPAELIQVSWLEVSGVVNLPGVKKYRVEFEVRVKDDGFGWSGTDVLVMAKIGKTGKYTYKVTKLNPGETLNIPKSTDPLEIQVNKQSEDLHFGLYEVWSGKWKGGLEIVRALIKPLT</sequence>
<protein>
    <submittedName>
        <fullName evidence="1">Protein PHLOEM PROTEIN 2-LIKE A9</fullName>
    </submittedName>
</protein>
<name>A0A0B2SB38_GLYSO</name>
<reference evidence="1" key="1">
    <citation type="submission" date="2014-07" db="EMBL/GenBank/DDBJ databases">
        <title>Identification of a novel salt tolerance gene in wild soybean by whole-genome sequencing.</title>
        <authorList>
            <person name="Lam H.-M."/>
            <person name="Qi X."/>
            <person name="Li M.-W."/>
            <person name="Liu X."/>
            <person name="Xie M."/>
            <person name="Ni M."/>
            <person name="Xu X."/>
        </authorList>
    </citation>
    <scope>NUCLEOTIDE SEQUENCE [LARGE SCALE GENOMIC DNA]</scope>
    <source>
        <tissue evidence="1">Root</tissue>
    </source>
</reference>
<dbReference type="PANTHER" id="PTHR32278:SF2">
    <property type="entry name" value="PROTEIN PHLOEM PROTEIN 2-LIKE A9"/>
    <property type="match status" value="1"/>
</dbReference>
<gene>
    <name evidence="1" type="ORF">glysoja_047314</name>
</gene>
<dbReference type="Pfam" id="PF14299">
    <property type="entry name" value="PP2"/>
    <property type="match status" value="1"/>
</dbReference>
<dbReference type="EMBL" id="KN644998">
    <property type="protein sequence ID" value="KHN41519.1"/>
    <property type="molecule type" value="Genomic_DNA"/>
</dbReference>
<dbReference type="Proteomes" id="UP000053555">
    <property type="component" value="Unassembled WGS sequence"/>
</dbReference>
<dbReference type="PANTHER" id="PTHR32278">
    <property type="entry name" value="F-BOX DOMAIN-CONTAINING PROTEIN"/>
    <property type="match status" value="1"/>
</dbReference>
<accession>A0A0B2SB38</accession>
<proteinExistence type="predicted"/>
<organism evidence="1">
    <name type="scientific">Glycine soja</name>
    <name type="common">Wild soybean</name>
    <dbReference type="NCBI Taxonomy" id="3848"/>
    <lineage>
        <taxon>Eukaryota</taxon>
        <taxon>Viridiplantae</taxon>
        <taxon>Streptophyta</taxon>
        <taxon>Embryophyta</taxon>
        <taxon>Tracheophyta</taxon>
        <taxon>Spermatophyta</taxon>
        <taxon>Magnoliopsida</taxon>
        <taxon>eudicotyledons</taxon>
        <taxon>Gunneridae</taxon>
        <taxon>Pentapetalae</taxon>
        <taxon>rosids</taxon>
        <taxon>fabids</taxon>
        <taxon>Fabales</taxon>
        <taxon>Fabaceae</taxon>
        <taxon>Papilionoideae</taxon>
        <taxon>50 kb inversion clade</taxon>
        <taxon>NPAAA clade</taxon>
        <taxon>indigoferoid/millettioid clade</taxon>
        <taxon>Phaseoleae</taxon>
        <taxon>Glycine</taxon>
        <taxon>Glycine subgen. Soja</taxon>
    </lineage>
</organism>